<dbReference type="Proteomes" id="UP000005408">
    <property type="component" value="Unassembled WGS sequence"/>
</dbReference>
<keyword evidence="3" id="KW-1185">Reference proteome</keyword>
<dbReference type="EnsemblMetazoa" id="G34484.1">
    <property type="protein sequence ID" value="G34484.1:cds"/>
    <property type="gene ID" value="G34484"/>
</dbReference>
<feature type="compositionally biased region" description="Low complexity" evidence="1">
    <location>
        <begin position="56"/>
        <end position="92"/>
    </location>
</feature>
<feature type="compositionally biased region" description="Polar residues" evidence="1">
    <location>
        <begin position="153"/>
        <end position="162"/>
    </location>
</feature>
<name>A0A8W8MP90_MAGGI</name>
<sequence length="249" mass="27612">MASESANADVVHITLYRGTEQLQAVLSRDLYEMVNDPNCDPNLKEQVYKAAVNNKTSSDTSRPSTTSSDTSRPSTTSSDTSRPSTSSSSCSSPVNGPEKVHIWKECEEKELISIRSDMEEEFEQVKNHDVLWNRITKTLNNHKVPVTYDSVKGTLNSPQSEESSGEHGQGAPACSASTFAHQNTGKRKPSTSVTGDHELEFKNPQKAKLANVVDKLTAQGDEMIQEMRKQHEAKMNRFDKLLDLLGKRN</sequence>
<feature type="region of interest" description="Disordered" evidence="1">
    <location>
        <begin position="149"/>
        <end position="205"/>
    </location>
</feature>
<protein>
    <submittedName>
        <fullName evidence="2">Uncharacterized protein</fullName>
    </submittedName>
</protein>
<reference evidence="2" key="1">
    <citation type="submission" date="2022-08" db="UniProtKB">
        <authorList>
            <consortium name="EnsemblMetazoa"/>
        </authorList>
    </citation>
    <scope>IDENTIFICATION</scope>
    <source>
        <strain evidence="2">05x7-T-G4-1.051#20</strain>
    </source>
</reference>
<dbReference type="Gene3D" id="1.10.10.60">
    <property type="entry name" value="Homeodomain-like"/>
    <property type="match status" value="1"/>
</dbReference>
<evidence type="ECO:0000256" key="1">
    <source>
        <dbReference type="SAM" id="MobiDB-lite"/>
    </source>
</evidence>
<proteinExistence type="predicted"/>
<feature type="region of interest" description="Disordered" evidence="1">
    <location>
        <begin position="52"/>
        <end position="98"/>
    </location>
</feature>
<evidence type="ECO:0000313" key="2">
    <source>
        <dbReference type="EnsemblMetazoa" id="G34484.1:cds"/>
    </source>
</evidence>
<dbReference type="AlphaFoldDB" id="A0A8W8MP90"/>
<accession>A0A8W8MP90</accession>
<evidence type="ECO:0000313" key="3">
    <source>
        <dbReference type="Proteomes" id="UP000005408"/>
    </source>
</evidence>
<organism evidence="2 3">
    <name type="scientific">Magallana gigas</name>
    <name type="common">Pacific oyster</name>
    <name type="synonym">Crassostrea gigas</name>
    <dbReference type="NCBI Taxonomy" id="29159"/>
    <lineage>
        <taxon>Eukaryota</taxon>
        <taxon>Metazoa</taxon>
        <taxon>Spiralia</taxon>
        <taxon>Lophotrochozoa</taxon>
        <taxon>Mollusca</taxon>
        <taxon>Bivalvia</taxon>
        <taxon>Autobranchia</taxon>
        <taxon>Pteriomorphia</taxon>
        <taxon>Ostreida</taxon>
        <taxon>Ostreoidea</taxon>
        <taxon>Ostreidae</taxon>
        <taxon>Magallana</taxon>
    </lineage>
</organism>